<reference evidence="1 2" key="1">
    <citation type="journal article" date="2023" name="Insect Mol. Biol.">
        <title>Genome sequencing provides insights into the evolution of gene families encoding plant cell wall-degrading enzymes in longhorned beetles.</title>
        <authorList>
            <person name="Shin N.R."/>
            <person name="Okamura Y."/>
            <person name="Kirsch R."/>
            <person name="Pauchet Y."/>
        </authorList>
    </citation>
    <scope>NUCLEOTIDE SEQUENCE [LARGE SCALE GENOMIC DNA]</scope>
    <source>
        <strain evidence="1">EAD_L_NR</strain>
    </source>
</reference>
<accession>A0AAV8VFP0</accession>
<evidence type="ECO:0000313" key="2">
    <source>
        <dbReference type="Proteomes" id="UP001159042"/>
    </source>
</evidence>
<protein>
    <submittedName>
        <fullName evidence="1">Uncharacterized protein</fullName>
    </submittedName>
</protein>
<dbReference type="Proteomes" id="UP001159042">
    <property type="component" value="Unassembled WGS sequence"/>
</dbReference>
<comment type="caution">
    <text evidence="1">The sequence shown here is derived from an EMBL/GenBank/DDBJ whole genome shotgun (WGS) entry which is preliminary data.</text>
</comment>
<dbReference type="AlphaFoldDB" id="A0AAV8VFP0"/>
<keyword evidence="2" id="KW-1185">Reference proteome</keyword>
<dbReference type="PANTHER" id="PTHR39953:SF1">
    <property type="entry name" value="RE54151P"/>
    <property type="match status" value="1"/>
</dbReference>
<evidence type="ECO:0000313" key="1">
    <source>
        <dbReference type="EMBL" id="KAJ8912726.1"/>
    </source>
</evidence>
<sequence length="194" mass="21443">MAIARLERRVTIPSSVETSVPTGSGSKSNSIVKGKITPEHKVRASQYNVTIKVDESESIIVSLECHDCVASCGGCKHSIAFLYWLLRRSEEPSPTSVECYWKKPLLSKVGTSVKLLKASDLKSGGQPVDLSERQGFREKAVNEAIGQNCEGKLKYFGPVLVTQVKKLSIHYLGLDFYKNSSSPDPDNFIEYCRI</sequence>
<organism evidence="1 2">
    <name type="scientific">Exocentrus adspersus</name>
    <dbReference type="NCBI Taxonomy" id="1586481"/>
    <lineage>
        <taxon>Eukaryota</taxon>
        <taxon>Metazoa</taxon>
        <taxon>Ecdysozoa</taxon>
        <taxon>Arthropoda</taxon>
        <taxon>Hexapoda</taxon>
        <taxon>Insecta</taxon>
        <taxon>Pterygota</taxon>
        <taxon>Neoptera</taxon>
        <taxon>Endopterygota</taxon>
        <taxon>Coleoptera</taxon>
        <taxon>Polyphaga</taxon>
        <taxon>Cucujiformia</taxon>
        <taxon>Chrysomeloidea</taxon>
        <taxon>Cerambycidae</taxon>
        <taxon>Lamiinae</taxon>
        <taxon>Acanthocinini</taxon>
        <taxon>Exocentrus</taxon>
    </lineage>
</organism>
<proteinExistence type="predicted"/>
<dbReference type="PANTHER" id="PTHR39953">
    <property type="entry name" value="RE54151P"/>
    <property type="match status" value="1"/>
</dbReference>
<dbReference type="EMBL" id="JANEYG010000114">
    <property type="protein sequence ID" value="KAJ8912726.1"/>
    <property type="molecule type" value="Genomic_DNA"/>
</dbReference>
<gene>
    <name evidence="1" type="ORF">NQ315_012280</name>
</gene>
<name>A0AAV8VFP0_9CUCU</name>